<dbReference type="SUPFAM" id="SSF52833">
    <property type="entry name" value="Thioredoxin-like"/>
    <property type="match status" value="1"/>
</dbReference>
<dbReference type="Pfam" id="PF00462">
    <property type="entry name" value="Glutaredoxin"/>
    <property type="match status" value="1"/>
</dbReference>
<feature type="domain" description="Glutaredoxin" evidence="1">
    <location>
        <begin position="4"/>
        <end position="65"/>
    </location>
</feature>
<organism evidence="2 3">
    <name type="scientific">Arthrobacter phage MargaretKali</name>
    <dbReference type="NCBI Taxonomy" id="2250414"/>
    <lineage>
        <taxon>Viruses</taxon>
        <taxon>Duplodnaviria</taxon>
        <taxon>Heunggongvirae</taxon>
        <taxon>Uroviricota</taxon>
        <taxon>Caudoviricetes</taxon>
        <taxon>Kumottavirus</taxon>
        <taxon>Kumottavirus margaretkali</taxon>
    </lineage>
</organism>
<evidence type="ECO:0000313" key="2">
    <source>
        <dbReference type="EMBL" id="AXH44433.1"/>
    </source>
</evidence>
<protein>
    <submittedName>
        <fullName evidence="2">Thioredoxin</fullName>
    </submittedName>
</protein>
<dbReference type="Gene3D" id="3.40.30.10">
    <property type="entry name" value="Glutaredoxin"/>
    <property type="match status" value="1"/>
</dbReference>
<proteinExistence type="predicted"/>
<dbReference type="PROSITE" id="PS51354">
    <property type="entry name" value="GLUTAREDOXIN_2"/>
    <property type="match status" value="1"/>
</dbReference>
<dbReference type="Proteomes" id="UP000257231">
    <property type="component" value="Segment"/>
</dbReference>
<evidence type="ECO:0000259" key="1">
    <source>
        <dbReference type="Pfam" id="PF00462"/>
    </source>
</evidence>
<dbReference type="CDD" id="cd02976">
    <property type="entry name" value="NrdH"/>
    <property type="match status" value="1"/>
</dbReference>
<name>A0A345KN31_9CAUD</name>
<dbReference type="InterPro" id="IPR036249">
    <property type="entry name" value="Thioredoxin-like_sf"/>
</dbReference>
<reference evidence="3" key="1">
    <citation type="submission" date="2018-06" db="EMBL/GenBank/DDBJ databases">
        <authorList>
            <person name="Zhirakovskaya E."/>
        </authorList>
    </citation>
    <scope>NUCLEOTIDE SEQUENCE [LARGE SCALE GENOMIC DNA]</scope>
</reference>
<sequence length="92" mass="10181">MPSITLYTQPACSQCNMTKKWLDNPDKGNLKDQYRVIDLTESPDDLAAVKALGYMSAPVVIVNDDGDTSNEKHWYGFRPDLLAEFCKAPAAA</sequence>
<dbReference type="EMBL" id="MH450123">
    <property type="protein sequence ID" value="AXH44433.1"/>
    <property type="molecule type" value="Genomic_DNA"/>
</dbReference>
<dbReference type="KEGG" id="vg:77925083"/>
<keyword evidence="3" id="KW-1185">Reference proteome</keyword>
<dbReference type="GeneID" id="77925083"/>
<dbReference type="RefSeq" id="YP_010649535.1">
    <property type="nucleotide sequence ID" value="NC_070769.1"/>
</dbReference>
<accession>A0A345KN31</accession>
<gene>
    <name evidence="2" type="primary">53</name>
    <name evidence="2" type="ORF">SEA_MARGARETKALI_53</name>
</gene>
<evidence type="ECO:0000313" key="3">
    <source>
        <dbReference type="Proteomes" id="UP000257231"/>
    </source>
</evidence>
<dbReference type="InterPro" id="IPR002109">
    <property type="entry name" value="Glutaredoxin"/>
</dbReference>